<keyword evidence="5 8" id="KW-0520">NAD</keyword>
<feature type="domain" description="Lactate/malate dehydrogenase C-terminal" evidence="11">
    <location>
        <begin position="155"/>
        <end position="320"/>
    </location>
</feature>
<name>A0A7R9Q0M8_9ACAR</name>
<feature type="binding site" evidence="8">
    <location>
        <begin position="127"/>
        <end position="129"/>
    </location>
    <ligand>
        <name>NAD(+)</name>
        <dbReference type="ChEBI" id="CHEBI:57540"/>
    </ligand>
</feature>
<dbReference type="EMBL" id="OC859690">
    <property type="protein sequence ID" value="CAD7627855.1"/>
    <property type="molecule type" value="Genomic_DNA"/>
</dbReference>
<evidence type="ECO:0000256" key="7">
    <source>
        <dbReference type="PIRSR" id="PIRSR000102-2"/>
    </source>
</evidence>
<keyword evidence="13" id="KW-1185">Reference proteome</keyword>
<dbReference type="Gene3D" id="3.40.50.720">
    <property type="entry name" value="NAD(P)-binding Rossmann-like Domain"/>
    <property type="match status" value="1"/>
</dbReference>
<dbReference type="InterPro" id="IPR001557">
    <property type="entry name" value="L-lactate/malate_DH"/>
</dbReference>
<feature type="binding site" evidence="8">
    <location>
        <position position="103"/>
    </location>
    <ligand>
        <name>NAD(+)</name>
        <dbReference type="ChEBI" id="CHEBI:57540"/>
    </ligand>
</feature>
<feature type="binding site" evidence="7">
    <location>
        <position position="96"/>
    </location>
    <ligand>
        <name>substrate</name>
    </ligand>
</feature>
<dbReference type="Pfam" id="PF02866">
    <property type="entry name" value="Ldh_1_C"/>
    <property type="match status" value="1"/>
</dbReference>
<evidence type="ECO:0000256" key="3">
    <source>
        <dbReference type="ARBA" id="ARBA00019899"/>
    </source>
</evidence>
<reference evidence="12" key="1">
    <citation type="submission" date="2020-11" db="EMBL/GenBank/DDBJ databases">
        <authorList>
            <person name="Tran Van P."/>
        </authorList>
    </citation>
    <scope>NUCLEOTIDE SEQUENCE</scope>
</reference>
<comment type="similarity">
    <text evidence="1">Belongs to the LDH/MDH superfamily. MDH type 2 family.</text>
</comment>
<dbReference type="NCBIfam" id="TIGR01759">
    <property type="entry name" value="MalateDH-SF1"/>
    <property type="match status" value="1"/>
</dbReference>
<gene>
    <name evidence="12" type="ORF">OSB1V03_LOCUS8280</name>
</gene>
<dbReference type="Pfam" id="PF00056">
    <property type="entry name" value="Ldh_1_N"/>
    <property type="match status" value="1"/>
</dbReference>
<evidence type="ECO:0000256" key="8">
    <source>
        <dbReference type="PIRSR" id="PIRSR000102-3"/>
    </source>
</evidence>
<dbReference type="FunFam" id="3.40.50.720:FF:000010">
    <property type="entry name" value="Malate dehydrogenase"/>
    <property type="match status" value="1"/>
</dbReference>
<dbReference type="AlphaFoldDB" id="A0A7R9Q0M8"/>
<dbReference type="NCBIfam" id="NF003916">
    <property type="entry name" value="PRK05442.1"/>
    <property type="match status" value="1"/>
</dbReference>
<sequence>MKTPIKVLITGATGSIAYSLLPMVASGQVFGSKQPLIIHLLARRVLPLKGVVMELEDCAYPLVRRIVATDNESVAFKDVDSVFMLASMPRHEGMQRKDLLEANVKICAAHGRALAKYASPNVRVLVVTNPCNTCALITAQYASPGIPARNITALTRLDHNRLVHQLAARHSVDDPGHISHVSVWGNHSSTQFPDSSSACIDGESLPFKGHDTAFMNTVANRGFAVIAARNNTSALSAAKGAADHMRDWWTGMCTTDWVSMGVLSDGNPYGAPDGLVYSFPVTIDRETRDWKIVDSIRPDIKALQLLDTTGHELVNEKAEALTLLEI</sequence>
<dbReference type="InterPro" id="IPR022383">
    <property type="entry name" value="Lactate/malate_DH_C"/>
</dbReference>
<evidence type="ECO:0000313" key="13">
    <source>
        <dbReference type="Proteomes" id="UP000759131"/>
    </source>
</evidence>
<dbReference type="InterPro" id="IPR036291">
    <property type="entry name" value="NAD(P)-bd_dom_sf"/>
</dbReference>
<protein>
    <recommendedName>
        <fullName evidence="3">Malate dehydrogenase, cytoplasmic</fullName>
        <ecNumber evidence="2">1.1.1.37</ecNumber>
    </recommendedName>
</protein>
<dbReference type="GO" id="GO:0006108">
    <property type="term" value="P:malate metabolic process"/>
    <property type="evidence" value="ECO:0007669"/>
    <property type="project" value="InterPro"/>
</dbReference>
<feature type="active site" description="Proton acceptor" evidence="6">
    <location>
        <position position="187"/>
    </location>
</feature>
<evidence type="ECO:0000313" key="12">
    <source>
        <dbReference type="EMBL" id="CAD7627855.1"/>
    </source>
</evidence>
<dbReference type="SUPFAM" id="SSF56327">
    <property type="entry name" value="LDH C-terminal domain-like"/>
    <property type="match status" value="1"/>
</dbReference>
<evidence type="ECO:0000256" key="9">
    <source>
        <dbReference type="RuleBase" id="RU003369"/>
    </source>
</evidence>
<evidence type="ECO:0000256" key="2">
    <source>
        <dbReference type="ARBA" id="ARBA00012995"/>
    </source>
</evidence>
<dbReference type="OrthoDB" id="4069699at2759"/>
<dbReference type="Proteomes" id="UP000759131">
    <property type="component" value="Unassembled WGS sequence"/>
</dbReference>
<evidence type="ECO:0000256" key="4">
    <source>
        <dbReference type="ARBA" id="ARBA00023002"/>
    </source>
</evidence>
<evidence type="ECO:0000256" key="1">
    <source>
        <dbReference type="ARBA" id="ARBA00009613"/>
    </source>
</evidence>
<feature type="domain" description="Lactate/malate dehydrogenase N-terminal" evidence="10">
    <location>
        <begin position="5"/>
        <end position="150"/>
    </location>
</feature>
<feature type="binding site" evidence="7">
    <location>
        <position position="90"/>
    </location>
    <ligand>
        <name>substrate</name>
    </ligand>
</feature>
<evidence type="ECO:0000259" key="11">
    <source>
        <dbReference type="Pfam" id="PF02866"/>
    </source>
</evidence>
<dbReference type="Gene3D" id="3.90.110.10">
    <property type="entry name" value="Lactate dehydrogenase/glycoside hydrolase, family 4, C-terminal"/>
    <property type="match status" value="1"/>
</dbReference>
<evidence type="ECO:0000259" key="10">
    <source>
        <dbReference type="Pfam" id="PF00056"/>
    </source>
</evidence>
<feature type="binding site" evidence="7">
    <location>
        <position position="161"/>
    </location>
    <ligand>
        <name>substrate</name>
    </ligand>
</feature>
<dbReference type="SUPFAM" id="SSF51735">
    <property type="entry name" value="NAD(P)-binding Rossmann-fold domains"/>
    <property type="match status" value="1"/>
</dbReference>
<organism evidence="12">
    <name type="scientific">Medioppia subpectinata</name>
    <dbReference type="NCBI Taxonomy" id="1979941"/>
    <lineage>
        <taxon>Eukaryota</taxon>
        <taxon>Metazoa</taxon>
        <taxon>Ecdysozoa</taxon>
        <taxon>Arthropoda</taxon>
        <taxon>Chelicerata</taxon>
        <taxon>Arachnida</taxon>
        <taxon>Acari</taxon>
        <taxon>Acariformes</taxon>
        <taxon>Sarcoptiformes</taxon>
        <taxon>Oribatida</taxon>
        <taxon>Brachypylina</taxon>
        <taxon>Oppioidea</taxon>
        <taxon>Oppiidae</taxon>
        <taxon>Medioppia</taxon>
    </lineage>
</organism>
<proteinExistence type="inferred from homology"/>
<dbReference type="EC" id="1.1.1.37" evidence="2"/>
<dbReference type="GO" id="GO:0030060">
    <property type="term" value="F:L-malate dehydrogenase (NAD+) activity"/>
    <property type="evidence" value="ECO:0007669"/>
    <property type="project" value="UniProtKB-EC"/>
</dbReference>
<dbReference type="InterPro" id="IPR001236">
    <property type="entry name" value="Lactate/malate_DH_N"/>
</dbReference>
<accession>A0A7R9Q0M8</accession>
<dbReference type="EMBL" id="CAJPIZ010005115">
    <property type="protein sequence ID" value="CAG2108285.1"/>
    <property type="molecule type" value="Genomic_DNA"/>
</dbReference>
<feature type="binding site" evidence="7">
    <location>
        <position position="129"/>
    </location>
    <ligand>
        <name>substrate</name>
    </ligand>
</feature>
<dbReference type="InterPro" id="IPR015955">
    <property type="entry name" value="Lactate_DH/Glyco_Ohase_4_C"/>
</dbReference>
<dbReference type="PANTHER" id="PTHR23382">
    <property type="entry name" value="MALATE DEHYDROGENASE"/>
    <property type="match status" value="1"/>
</dbReference>
<evidence type="ECO:0000256" key="5">
    <source>
        <dbReference type="ARBA" id="ARBA00023027"/>
    </source>
</evidence>
<dbReference type="PIRSF" id="PIRSF000102">
    <property type="entry name" value="Lac_mal_DH"/>
    <property type="match status" value="1"/>
</dbReference>
<dbReference type="InterPro" id="IPR010945">
    <property type="entry name" value="Malate_DH_type2"/>
</dbReference>
<keyword evidence="4 9" id="KW-0560">Oxidoreductase</keyword>
<evidence type="ECO:0000256" key="6">
    <source>
        <dbReference type="PIRSR" id="PIRSR000102-1"/>
    </source>
</evidence>